<reference evidence="1 2" key="1">
    <citation type="submission" date="2020-04" db="EMBL/GenBank/DDBJ databases">
        <title>Azohydromonas sp. isolated from soil.</title>
        <authorList>
            <person name="Dahal R.H."/>
        </authorList>
    </citation>
    <scope>NUCLEOTIDE SEQUENCE [LARGE SCALE GENOMIC DNA]</scope>
    <source>
        <strain evidence="1 2">G-1-1-14</strain>
    </source>
</reference>
<dbReference type="EMBL" id="JABBFW010000007">
    <property type="protein sequence ID" value="NML15902.1"/>
    <property type="molecule type" value="Genomic_DNA"/>
</dbReference>
<evidence type="ECO:0000313" key="2">
    <source>
        <dbReference type="Proteomes" id="UP000574067"/>
    </source>
</evidence>
<comment type="caution">
    <text evidence="1">The sequence shown here is derived from an EMBL/GenBank/DDBJ whole genome shotgun (WGS) entry which is preliminary data.</text>
</comment>
<dbReference type="AlphaFoldDB" id="A0A848F983"/>
<name>A0A848F983_9BURK</name>
<dbReference type="PROSITE" id="PS51257">
    <property type="entry name" value="PROKAR_LIPOPROTEIN"/>
    <property type="match status" value="1"/>
</dbReference>
<evidence type="ECO:0008006" key="3">
    <source>
        <dbReference type="Google" id="ProtNLM"/>
    </source>
</evidence>
<protein>
    <recommendedName>
        <fullName evidence="3">Lipoprotein</fullName>
    </recommendedName>
</protein>
<proteinExistence type="predicted"/>
<organism evidence="1 2">
    <name type="scientific">Azohydromonas caseinilytica</name>
    <dbReference type="NCBI Taxonomy" id="2728836"/>
    <lineage>
        <taxon>Bacteria</taxon>
        <taxon>Pseudomonadati</taxon>
        <taxon>Pseudomonadota</taxon>
        <taxon>Betaproteobacteria</taxon>
        <taxon>Burkholderiales</taxon>
        <taxon>Sphaerotilaceae</taxon>
        <taxon>Azohydromonas</taxon>
    </lineage>
</organism>
<accession>A0A848F983</accession>
<dbReference type="RefSeq" id="WP_169160797.1">
    <property type="nucleotide sequence ID" value="NZ_JABBFW010000007.1"/>
</dbReference>
<gene>
    <name evidence="1" type="ORF">HHL10_13055</name>
</gene>
<dbReference type="Proteomes" id="UP000574067">
    <property type="component" value="Unassembled WGS sequence"/>
</dbReference>
<evidence type="ECO:0000313" key="1">
    <source>
        <dbReference type="EMBL" id="NML15902.1"/>
    </source>
</evidence>
<keyword evidence="2" id="KW-1185">Reference proteome</keyword>
<sequence>MKKALLLVLAPLLLAGCLEVEQNPPYREGRYDGKTDDLPQQLRFSGDRLAWNAAIDNRNRHQNEYARMRP</sequence>